<dbReference type="AlphaFoldDB" id="A0A8H6R8J3"/>
<dbReference type="Proteomes" id="UP000660729">
    <property type="component" value="Unassembled WGS sequence"/>
</dbReference>
<protein>
    <submittedName>
        <fullName evidence="1">Uncharacterized protein</fullName>
    </submittedName>
</protein>
<accession>A0A8H6R8J3</accession>
<sequence length="216" mass="24975">MPTPDRTSHPLAYQHYLLRLQFFFYAKTWVTGFASPPPLSSCSRCKAVFEQLRHLLDSEESSSKEEDVLLEKQYIRRTMSAIRRLVLCLDELPKMVKGEEQGKADMVKALFYPCTAMWAGGHGSKVMFVQDLFNLLQNRLPEETNEESERNNAISTIQEWIENWKVGSTWAQQYGFDHLSVQNLMQDDEQGDEIVTELTLKECVISLLIQLSPYVF</sequence>
<dbReference type="EMBL" id="JABCIY010000323">
    <property type="protein sequence ID" value="KAF7185466.1"/>
    <property type="molecule type" value="Genomic_DNA"/>
</dbReference>
<proteinExistence type="predicted"/>
<comment type="caution">
    <text evidence="1">The sequence shown here is derived from an EMBL/GenBank/DDBJ whole genome shotgun (WGS) entry which is preliminary data.</text>
</comment>
<reference evidence="1" key="1">
    <citation type="submission" date="2020-04" db="EMBL/GenBank/DDBJ databases">
        <title>Draft genome resource of the tomato pathogen Pseudocercospora fuligena.</title>
        <authorList>
            <person name="Zaccaron A."/>
        </authorList>
    </citation>
    <scope>NUCLEOTIDE SEQUENCE</scope>
    <source>
        <strain evidence="1">PF001</strain>
    </source>
</reference>
<gene>
    <name evidence="1" type="ORF">HII31_13200</name>
</gene>
<evidence type="ECO:0000313" key="1">
    <source>
        <dbReference type="EMBL" id="KAF7185466.1"/>
    </source>
</evidence>
<organism evidence="1 2">
    <name type="scientific">Pseudocercospora fuligena</name>
    <dbReference type="NCBI Taxonomy" id="685502"/>
    <lineage>
        <taxon>Eukaryota</taxon>
        <taxon>Fungi</taxon>
        <taxon>Dikarya</taxon>
        <taxon>Ascomycota</taxon>
        <taxon>Pezizomycotina</taxon>
        <taxon>Dothideomycetes</taxon>
        <taxon>Dothideomycetidae</taxon>
        <taxon>Mycosphaerellales</taxon>
        <taxon>Mycosphaerellaceae</taxon>
        <taxon>Pseudocercospora</taxon>
    </lineage>
</organism>
<keyword evidence="2" id="KW-1185">Reference proteome</keyword>
<name>A0A8H6R8J3_9PEZI</name>
<dbReference type="OrthoDB" id="10459355at2759"/>
<evidence type="ECO:0000313" key="2">
    <source>
        <dbReference type="Proteomes" id="UP000660729"/>
    </source>
</evidence>